<dbReference type="Pfam" id="PF02954">
    <property type="entry name" value="HTH_8"/>
    <property type="match status" value="1"/>
</dbReference>
<dbReference type="SUPFAM" id="SSF46689">
    <property type="entry name" value="Homeodomain-like"/>
    <property type="match status" value="1"/>
</dbReference>
<dbReference type="SUPFAM" id="SSF52540">
    <property type="entry name" value="P-loop containing nucleoside triphosphate hydrolases"/>
    <property type="match status" value="1"/>
</dbReference>
<dbReference type="InterPro" id="IPR003593">
    <property type="entry name" value="AAA+_ATPase"/>
</dbReference>
<evidence type="ECO:0000313" key="7">
    <source>
        <dbReference type="Proteomes" id="UP000647424"/>
    </source>
</evidence>
<dbReference type="PROSITE" id="PS00675">
    <property type="entry name" value="SIGMA54_INTERACT_1"/>
    <property type="match status" value="1"/>
</dbReference>
<dbReference type="InterPro" id="IPR025662">
    <property type="entry name" value="Sigma_54_int_dom_ATP-bd_1"/>
</dbReference>
<comment type="caution">
    <text evidence="6">The sequence shown here is derived from an EMBL/GenBank/DDBJ whole genome shotgun (WGS) entry which is preliminary data.</text>
</comment>
<evidence type="ECO:0000256" key="4">
    <source>
        <dbReference type="ARBA" id="ARBA00023163"/>
    </source>
</evidence>
<dbReference type="InterPro" id="IPR002197">
    <property type="entry name" value="HTH_Fis"/>
</dbReference>
<dbReference type="PANTHER" id="PTHR32071">
    <property type="entry name" value="TRANSCRIPTIONAL REGULATORY PROTEIN"/>
    <property type="match status" value="1"/>
</dbReference>
<dbReference type="Gene3D" id="1.10.8.60">
    <property type="match status" value="1"/>
</dbReference>
<evidence type="ECO:0000256" key="1">
    <source>
        <dbReference type="ARBA" id="ARBA00022741"/>
    </source>
</evidence>
<organism evidence="6 7">
    <name type="scientific">Limnohabitans radicicola</name>
    <dbReference type="NCBI Taxonomy" id="2771427"/>
    <lineage>
        <taxon>Bacteria</taxon>
        <taxon>Pseudomonadati</taxon>
        <taxon>Pseudomonadota</taxon>
        <taxon>Betaproteobacteria</taxon>
        <taxon>Burkholderiales</taxon>
        <taxon>Comamonadaceae</taxon>
        <taxon>Limnohabitans</taxon>
    </lineage>
</organism>
<dbReference type="SMART" id="SM00382">
    <property type="entry name" value="AAA"/>
    <property type="match status" value="1"/>
</dbReference>
<dbReference type="EMBL" id="JACYFT010000002">
    <property type="protein sequence ID" value="MBD8051386.1"/>
    <property type="molecule type" value="Genomic_DNA"/>
</dbReference>
<dbReference type="PROSITE" id="PS00676">
    <property type="entry name" value="SIGMA54_INTERACT_2"/>
    <property type="match status" value="1"/>
</dbReference>
<dbReference type="Gene3D" id="1.10.10.60">
    <property type="entry name" value="Homeodomain-like"/>
    <property type="match status" value="1"/>
</dbReference>
<evidence type="ECO:0000256" key="3">
    <source>
        <dbReference type="ARBA" id="ARBA00023015"/>
    </source>
</evidence>
<dbReference type="GO" id="GO:0005524">
    <property type="term" value="F:ATP binding"/>
    <property type="evidence" value="ECO:0007669"/>
    <property type="project" value="UniProtKB-KW"/>
</dbReference>
<dbReference type="GO" id="GO:0006355">
    <property type="term" value="P:regulation of DNA-templated transcription"/>
    <property type="evidence" value="ECO:0007669"/>
    <property type="project" value="InterPro"/>
</dbReference>
<evidence type="ECO:0000313" key="6">
    <source>
        <dbReference type="EMBL" id="MBD8051386.1"/>
    </source>
</evidence>
<dbReference type="SUPFAM" id="SSF55785">
    <property type="entry name" value="PYP-like sensor domain (PAS domain)"/>
    <property type="match status" value="1"/>
</dbReference>
<evidence type="ECO:0000259" key="5">
    <source>
        <dbReference type="PROSITE" id="PS50045"/>
    </source>
</evidence>
<keyword evidence="4" id="KW-0804">Transcription</keyword>
<dbReference type="PRINTS" id="PR01590">
    <property type="entry name" value="HTHFIS"/>
</dbReference>
<feature type="domain" description="Sigma-54 factor interaction" evidence="5">
    <location>
        <begin position="173"/>
        <end position="403"/>
    </location>
</feature>
<dbReference type="InterPro" id="IPR009057">
    <property type="entry name" value="Homeodomain-like_sf"/>
</dbReference>
<dbReference type="InterPro" id="IPR058031">
    <property type="entry name" value="AAA_lid_NorR"/>
</dbReference>
<dbReference type="AlphaFoldDB" id="A0A927FIJ5"/>
<keyword evidence="7" id="KW-1185">Reference proteome</keyword>
<dbReference type="PANTHER" id="PTHR32071:SF99">
    <property type="entry name" value="TRANSCRIPTIONAL REGULATORY PROTEIN"/>
    <property type="match status" value="1"/>
</dbReference>
<dbReference type="Pfam" id="PF25601">
    <property type="entry name" value="AAA_lid_14"/>
    <property type="match status" value="1"/>
</dbReference>
<sequence length="494" mass="52936">MSPSLSAQLPTDVQSILTLAARSLFDVFANASEGMLLVDRSGRVVWINDQYRRYLPALGFSKESDFVGQPVSSVVQNTQMHQVIETGKPILVDLLTNQAGTFVVSRFPLRDEAGQVIGALGVVLFDQPQSNLQPLMSKFALMQRELDETRDALAAQRRSASGARQAKYSFASFVGASAAAAEVKRQARRTAQTHSPVLLLGETGTGKELLAHAIHAASTRSRGPLVSVNIAAVPETLLEAEFFGVAPGAFTGAERKGRDGKFKLADGGTLFLDEVGDMPLGIQAKLLRALQEGEIEPLGSNSLLPVDVRIVAATSRDLPALVRAGQFREDLFYRLHVLPVKVPALRERVQDIPALVEVLLEDICGRNGQVQPELSHEAMALLMGQGWRGNVRELRNVLEQLMVRTESAQVDVALVRSVLSDAGVDQIAPPASSSVPALPAPSGQATAPLWVQVAELERQAVQAALQGTGGNKVAAARQLGISRAKLYQCLGQNG</sequence>
<evidence type="ECO:0000256" key="2">
    <source>
        <dbReference type="ARBA" id="ARBA00022840"/>
    </source>
</evidence>
<gene>
    <name evidence="6" type="ORF">IC609_12600</name>
</gene>
<dbReference type="RefSeq" id="WP_191819816.1">
    <property type="nucleotide sequence ID" value="NZ_JACYFT010000002.1"/>
</dbReference>
<dbReference type="InterPro" id="IPR025943">
    <property type="entry name" value="Sigma_54_int_dom_ATP-bd_2"/>
</dbReference>
<keyword evidence="3" id="KW-0805">Transcription regulation</keyword>
<dbReference type="GO" id="GO:0043565">
    <property type="term" value="F:sequence-specific DNA binding"/>
    <property type="evidence" value="ECO:0007669"/>
    <property type="project" value="InterPro"/>
</dbReference>
<dbReference type="Gene3D" id="3.40.50.300">
    <property type="entry name" value="P-loop containing nucleotide triphosphate hydrolases"/>
    <property type="match status" value="1"/>
</dbReference>
<dbReference type="InterPro" id="IPR000014">
    <property type="entry name" value="PAS"/>
</dbReference>
<name>A0A927FIJ5_9BURK</name>
<dbReference type="PROSITE" id="PS50045">
    <property type="entry name" value="SIGMA54_INTERACT_4"/>
    <property type="match status" value="1"/>
</dbReference>
<dbReference type="CDD" id="cd00130">
    <property type="entry name" value="PAS"/>
    <property type="match status" value="1"/>
</dbReference>
<dbReference type="Pfam" id="PF00158">
    <property type="entry name" value="Sigma54_activat"/>
    <property type="match status" value="1"/>
</dbReference>
<dbReference type="InterPro" id="IPR002078">
    <property type="entry name" value="Sigma_54_int"/>
</dbReference>
<dbReference type="CDD" id="cd00009">
    <property type="entry name" value="AAA"/>
    <property type="match status" value="1"/>
</dbReference>
<reference evidence="6" key="1">
    <citation type="submission" date="2020-09" db="EMBL/GenBank/DDBJ databases">
        <title>Genome seq and assembly of Limnohabitants sp.</title>
        <authorList>
            <person name="Chhetri G."/>
        </authorList>
    </citation>
    <scope>NUCLEOTIDE SEQUENCE</scope>
    <source>
        <strain evidence="6">JUR4</strain>
    </source>
</reference>
<accession>A0A927FIJ5</accession>
<dbReference type="Gene3D" id="3.30.450.20">
    <property type="entry name" value="PAS domain"/>
    <property type="match status" value="1"/>
</dbReference>
<dbReference type="FunFam" id="3.40.50.300:FF:000006">
    <property type="entry name" value="DNA-binding transcriptional regulator NtrC"/>
    <property type="match status" value="1"/>
</dbReference>
<dbReference type="InterPro" id="IPR027417">
    <property type="entry name" value="P-loop_NTPase"/>
</dbReference>
<protein>
    <submittedName>
        <fullName evidence="6">Sigma 54-interacting transcriptional regulator</fullName>
    </submittedName>
</protein>
<dbReference type="Proteomes" id="UP000647424">
    <property type="component" value="Unassembled WGS sequence"/>
</dbReference>
<proteinExistence type="predicted"/>
<keyword evidence="2" id="KW-0067">ATP-binding</keyword>
<keyword evidence="1" id="KW-0547">Nucleotide-binding</keyword>
<dbReference type="InterPro" id="IPR035965">
    <property type="entry name" value="PAS-like_dom_sf"/>
</dbReference>